<accession>A0A8C5ZSU2</accession>
<comment type="similarity">
    <text evidence="2 11">Belongs to the urotensin-2 family.</text>
</comment>
<keyword evidence="3" id="KW-0964">Secreted</keyword>
<feature type="chain" id="PRO_5034596898" description="Urotensin-2" evidence="13">
    <location>
        <begin position="21"/>
        <end position="132"/>
    </location>
</feature>
<reference evidence="14" key="1">
    <citation type="submission" date="2025-08" db="UniProtKB">
        <authorList>
            <consortium name="Ensembl"/>
        </authorList>
    </citation>
    <scope>IDENTIFICATION</scope>
</reference>
<evidence type="ECO:0000256" key="2">
    <source>
        <dbReference type="ARBA" id="ARBA00006719"/>
    </source>
</evidence>
<evidence type="ECO:0000256" key="5">
    <source>
        <dbReference type="ARBA" id="ARBA00022702"/>
    </source>
</evidence>
<dbReference type="GO" id="GO:0097746">
    <property type="term" value="P:blood vessel diameter maintenance"/>
    <property type="evidence" value="ECO:0007669"/>
    <property type="project" value="InterPro"/>
</dbReference>
<keyword evidence="4" id="KW-0165">Cleavage on pair of basic residues</keyword>
<keyword evidence="15" id="KW-1185">Reference proteome</keyword>
<keyword evidence="7" id="KW-1015">Disulfide bond</keyword>
<dbReference type="PANTHER" id="PTHR14447">
    <property type="entry name" value="UROTENSIN 2"/>
    <property type="match status" value="1"/>
</dbReference>
<dbReference type="Pfam" id="PF02083">
    <property type="entry name" value="Urotensin_II"/>
    <property type="match status" value="1"/>
</dbReference>
<evidence type="ECO:0000256" key="10">
    <source>
        <dbReference type="ARBA" id="ARBA00043243"/>
    </source>
</evidence>
<evidence type="ECO:0000256" key="13">
    <source>
        <dbReference type="SAM" id="SignalP"/>
    </source>
</evidence>
<name>A0A8C5ZSU2_MARMA</name>
<feature type="region of interest" description="Disordered" evidence="12">
    <location>
        <begin position="71"/>
        <end position="99"/>
    </location>
</feature>
<comment type="function">
    <text evidence="8">Highly potent vasoconstrictor.</text>
</comment>
<protein>
    <recommendedName>
        <fullName evidence="9">Urotensin-2</fullName>
    </recommendedName>
    <alternativeName>
        <fullName evidence="10">Urotensin II</fullName>
    </alternativeName>
</protein>
<evidence type="ECO:0000313" key="14">
    <source>
        <dbReference type="Ensembl" id="ENSMMMP00000019840.1"/>
    </source>
</evidence>
<keyword evidence="5 11" id="KW-0372">Hormone</keyword>
<gene>
    <name evidence="14" type="primary">UTS2</name>
</gene>
<evidence type="ECO:0000256" key="4">
    <source>
        <dbReference type="ARBA" id="ARBA00022685"/>
    </source>
</evidence>
<dbReference type="PROSITE" id="PS00984">
    <property type="entry name" value="UROTENSIN_II"/>
    <property type="match status" value="1"/>
</dbReference>
<evidence type="ECO:0000256" key="8">
    <source>
        <dbReference type="ARBA" id="ARBA00037509"/>
    </source>
</evidence>
<organism evidence="14 15">
    <name type="scientific">Marmota marmota marmota</name>
    <name type="common">Alpine marmot</name>
    <dbReference type="NCBI Taxonomy" id="9994"/>
    <lineage>
        <taxon>Eukaryota</taxon>
        <taxon>Metazoa</taxon>
        <taxon>Chordata</taxon>
        <taxon>Craniata</taxon>
        <taxon>Vertebrata</taxon>
        <taxon>Euteleostomi</taxon>
        <taxon>Mammalia</taxon>
        <taxon>Eutheria</taxon>
        <taxon>Euarchontoglires</taxon>
        <taxon>Glires</taxon>
        <taxon>Rodentia</taxon>
        <taxon>Sciuromorpha</taxon>
        <taxon>Sciuridae</taxon>
        <taxon>Xerinae</taxon>
        <taxon>Marmotini</taxon>
        <taxon>Marmota</taxon>
    </lineage>
</organism>
<evidence type="ECO:0000256" key="1">
    <source>
        <dbReference type="ARBA" id="ARBA00004613"/>
    </source>
</evidence>
<dbReference type="GO" id="GO:0005179">
    <property type="term" value="F:hormone activity"/>
    <property type="evidence" value="ECO:0007669"/>
    <property type="project" value="UniProtKB-KW"/>
</dbReference>
<dbReference type="GeneTree" id="ENSGT00510000049583"/>
<dbReference type="InterPro" id="IPR001483">
    <property type="entry name" value="Urotensin_II"/>
</dbReference>
<proteinExistence type="inferred from homology"/>
<feature type="compositionally biased region" description="Basic and acidic residues" evidence="12">
    <location>
        <begin position="72"/>
        <end position="81"/>
    </location>
</feature>
<comment type="subcellular location">
    <subcellularLocation>
        <location evidence="1 11">Secreted</location>
    </subcellularLocation>
</comment>
<keyword evidence="6 13" id="KW-0732">Signal</keyword>
<sequence length="132" mass="14750">MYQLASCCLLFIGFLNPLVSLPVTDSRDMSLQLPAPEDDARLALEELERASILKLLPEVLGAGRSDGLLGAERGDGLREADPTMNISNPRSHPRKAFPEEDPNIFLSQLLARPRKQHKQHGPPLECFWKYCV</sequence>
<dbReference type="PANTHER" id="PTHR14447:SF0">
    <property type="entry name" value="UROTENSIN-2"/>
    <property type="match status" value="1"/>
</dbReference>
<evidence type="ECO:0000256" key="7">
    <source>
        <dbReference type="ARBA" id="ARBA00023157"/>
    </source>
</evidence>
<dbReference type="GO" id="GO:0008217">
    <property type="term" value="P:regulation of blood pressure"/>
    <property type="evidence" value="ECO:0007669"/>
    <property type="project" value="InterPro"/>
</dbReference>
<evidence type="ECO:0000256" key="12">
    <source>
        <dbReference type="SAM" id="MobiDB-lite"/>
    </source>
</evidence>
<evidence type="ECO:0000256" key="3">
    <source>
        <dbReference type="ARBA" id="ARBA00022525"/>
    </source>
</evidence>
<reference evidence="14" key="2">
    <citation type="submission" date="2025-09" db="UniProtKB">
        <authorList>
            <consortium name="Ensembl"/>
        </authorList>
    </citation>
    <scope>IDENTIFICATION</scope>
</reference>
<evidence type="ECO:0000256" key="6">
    <source>
        <dbReference type="ARBA" id="ARBA00022729"/>
    </source>
</evidence>
<dbReference type="Proteomes" id="UP000694407">
    <property type="component" value="Unplaced"/>
</dbReference>
<dbReference type="Ensembl" id="ENSMMMT00000022551.1">
    <property type="protein sequence ID" value="ENSMMMP00000019840.1"/>
    <property type="gene ID" value="ENSMMMG00000017546.1"/>
</dbReference>
<evidence type="ECO:0000256" key="9">
    <source>
        <dbReference type="ARBA" id="ARBA00040274"/>
    </source>
</evidence>
<evidence type="ECO:0000313" key="15">
    <source>
        <dbReference type="Proteomes" id="UP000694407"/>
    </source>
</evidence>
<dbReference type="GO" id="GO:0005615">
    <property type="term" value="C:extracellular space"/>
    <property type="evidence" value="ECO:0007669"/>
    <property type="project" value="TreeGrafter"/>
</dbReference>
<feature type="signal peptide" evidence="13">
    <location>
        <begin position="1"/>
        <end position="20"/>
    </location>
</feature>
<dbReference type="AlphaFoldDB" id="A0A8C5ZSU2"/>
<evidence type="ECO:0000256" key="11">
    <source>
        <dbReference type="RuleBase" id="RU000636"/>
    </source>
</evidence>